<comment type="cofactor">
    <cofactor evidence="5">
        <name>[2Fe-2S] cluster</name>
        <dbReference type="ChEBI" id="CHEBI:190135"/>
    </cofactor>
</comment>
<dbReference type="PANTHER" id="PTHR21496">
    <property type="entry name" value="FERREDOXIN-RELATED"/>
    <property type="match status" value="1"/>
</dbReference>
<evidence type="ECO:0000256" key="2">
    <source>
        <dbReference type="ARBA" id="ARBA00022723"/>
    </source>
</evidence>
<sequence length="105" mass="11583">MTTTTQWIKTIARTDVPEDDVIAVQAGDREIALYGVEGQVYATDNLCTHGNARLCDGFLTGHEIECPLHQGRFDVRDGRALCSPLRDNVAVYPVSIKDGMVYVEV</sequence>
<comment type="similarity">
    <text evidence="6">Belongs to the bacterial ring-hydroxylating dioxygenase ferredoxin component family.</text>
</comment>
<name>A0ABY9LUE8_9BURK</name>
<dbReference type="EMBL" id="CP132976">
    <property type="protein sequence ID" value="WMD18414.1"/>
    <property type="molecule type" value="Genomic_DNA"/>
</dbReference>
<evidence type="ECO:0000256" key="4">
    <source>
        <dbReference type="ARBA" id="ARBA00023014"/>
    </source>
</evidence>
<dbReference type="PROSITE" id="PS51296">
    <property type="entry name" value="RIESKE"/>
    <property type="match status" value="1"/>
</dbReference>
<keyword evidence="9" id="KW-1185">Reference proteome</keyword>
<keyword evidence="4" id="KW-0411">Iron-sulfur</keyword>
<dbReference type="Pfam" id="PF00355">
    <property type="entry name" value="Rieske"/>
    <property type="match status" value="1"/>
</dbReference>
<dbReference type="InterPro" id="IPR036922">
    <property type="entry name" value="Rieske_2Fe-2S_sf"/>
</dbReference>
<gene>
    <name evidence="8" type="ORF">RAS12_17395</name>
</gene>
<keyword evidence="2" id="KW-0479">Metal-binding</keyword>
<evidence type="ECO:0000313" key="9">
    <source>
        <dbReference type="Proteomes" id="UP001234798"/>
    </source>
</evidence>
<keyword evidence="1" id="KW-0001">2Fe-2S</keyword>
<dbReference type="RefSeq" id="WP_306937492.1">
    <property type="nucleotide sequence ID" value="NZ_CP132976.1"/>
</dbReference>
<evidence type="ECO:0000313" key="8">
    <source>
        <dbReference type="EMBL" id="WMD18414.1"/>
    </source>
</evidence>
<evidence type="ECO:0000256" key="3">
    <source>
        <dbReference type="ARBA" id="ARBA00023004"/>
    </source>
</evidence>
<reference evidence="8 9" key="1">
    <citation type="submission" date="2023-08" db="EMBL/GenBank/DDBJ databases">
        <title>Achromobacter seleniivolatilans sp. nov., isolated from seleniferous soil.</title>
        <authorList>
            <person name="Zhang S."/>
            <person name="Li K."/>
            <person name="Peng J."/>
            <person name="Zhao Q."/>
            <person name="Wang H."/>
            <person name="Guo Y."/>
        </authorList>
    </citation>
    <scope>NUCLEOTIDE SEQUENCE [LARGE SCALE GENOMIC DNA]</scope>
    <source>
        <strain evidence="8 9">R39</strain>
    </source>
</reference>
<evidence type="ECO:0000256" key="6">
    <source>
        <dbReference type="ARBA" id="ARBA00038001"/>
    </source>
</evidence>
<evidence type="ECO:0000256" key="5">
    <source>
        <dbReference type="ARBA" id="ARBA00034078"/>
    </source>
</evidence>
<dbReference type="CDD" id="cd03528">
    <property type="entry name" value="Rieske_RO_ferredoxin"/>
    <property type="match status" value="1"/>
</dbReference>
<evidence type="ECO:0000259" key="7">
    <source>
        <dbReference type="PROSITE" id="PS51296"/>
    </source>
</evidence>
<organism evidence="8 9">
    <name type="scientific">Achromobacter seleniivolatilans</name>
    <dbReference type="NCBI Taxonomy" id="3047478"/>
    <lineage>
        <taxon>Bacteria</taxon>
        <taxon>Pseudomonadati</taxon>
        <taxon>Pseudomonadota</taxon>
        <taxon>Betaproteobacteria</taxon>
        <taxon>Burkholderiales</taxon>
        <taxon>Alcaligenaceae</taxon>
        <taxon>Achromobacter</taxon>
    </lineage>
</organism>
<keyword evidence="3" id="KW-0408">Iron</keyword>
<dbReference type="Proteomes" id="UP001234798">
    <property type="component" value="Chromosome"/>
</dbReference>
<dbReference type="Gene3D" id="2.102.10.10">
    <property type="entry name" value="Rieske [2Fe-2S] iron-sulphur domain"/>
    <property type="match status" value="1"/>
</dbReference>
<evidence type="ECO:0000256" key="1">
    <source>
        <dbReference type="ARBA" id="ARBA00022714"/>
    </source>
</evidence>
<dbReference type="PANTHER" id="PTHR21496:SF0">
    <property type="entry name" value="RIESKE DOMAIN-CONTAINING PROTEIN"/>
    <property type="match status" value="1"/>
</dbReference>
<protein>
    <submittedName>
        <fullName evidence="8">Non-heme iron oxygenase ferredoxin subunit</fullName>
    </submittedName>
</protein>
<dbReference type="InterPro" id="IPR017941">
    <property type="entry name" value="Rieske_2Fe-2S"/>
</dbReference>
<proteinExistence type="inferred from homology"/>
<dbReference type="SUPFAM" id="SSF50022">
    <property type="entry name" value="ISP domain"/>
    <property type="match status" value="1"/>
</dbReference>
<feature type="domain" description="Rieske" evidence="7">
    <location>
        <begin position="8"/>
        <end position="103"/>
    </location>
</feature>
<accession>A0ABY9LUE8</accession>